<dbReference type="PANTHER" id="PTHR34217:SF1">
    <property type="entry name" value="CARBOXYPEPTIDASE 1"/>
    <property type="match status" value="1"/>
</dbReference>
<dbReference type="CDD" id="cd09607">
    <property type="entry name" value="M3B_PepF"/>
    <property type="match status" value="1"/>
</dbReference>
<sequence>MNWDLTRYFPAFNGPEMQGFKETLRKDIAALQERASPLPPLSLDNQAGWEEVLLRYEDLLTRYGHLSSYVGCLSAVDARNEAYLRERAQVVRMEAEVAKLEVELFRAVKDAPEDLFSAFIGRPAFDGAQHLLRRLREEARRTMTPEKEVLAADLGVDGLNAWGRLYNTVSGKMEFDMAYPDGRRERLPMSQRRSLMEDPDRRVRRAAFDGGNAAWGTVEDVAAAALNAISGTRLTLNRHRAVDHFLDVALFQAGITRKTLDAMLEAIFAELDLPRRILRLKARVMGTEGVAWYDLGAPLPFPDQERLPWEKGRALVLTSFARAYPALADFLRVMYEKSWIEWEPRAGKRPGGFCTGSRLIGESRIFMTYNRTMGDVRTLAHEAGHAFHNHISRDLRYYAQYRPMTLAESASTFGEMLLTEGILADPSFSDAQKALILDMETGHGVIYLMDIPVRYEFEKALYEERAGGEVGVSRLKELMVETQRRVFGDALEQGGEDPYFWASKLHFYITGVTFYNFPYTFGFLLSRGLFAAFQKEGPDFLPRYEEFLRLAGADTPENVARRTLGQDLEAPAFWVGAIRSLEGPLSRLEALLPKVLK</sequence>
<evidence type="ECO:0000259" key="8">
    <source>
        <dbReference type="Pfam" id="PF08439"/>
    </source>
</evidence>
<dbReference type="PANTHER" id="PTHR34217">
    <property type="entry name" value="METAL-DEPENDENT CARBOXYPEPTIDASE"/>
    <property type="match status" value="1"/>
</dbReference>
<dbReference type="Gene3D" id="1.10.1370.20">
    <property type="entry name" value="Oligoendopeptidase f, C-terminal domain"/>
    <property type="match status" value="1"/>
</dbReference>
<organism evidence="9 10">
    <name type="scientific">Handelsmanbacteria sp. (strain RIFCSPLOWO2_12_FULL_64_10)</name>
    <dbReference type="NCBI Taxonomy" id="1817868"/>
    <lineage>
        <taxon>Bacteria</taxon>
        <taxon>Candidatus Handelsmaniibacteriota</taxon>
    </lineage>
</organism>
<dbReference type="AlphaFoldDB" id="A0A1F6C9H8"/>
<dbReference type="EMBL" id="MFKF01000365">
    <property type="protein sequence ID" value="OGG45833.1"/>
    <property type="molecule type" value="Genomic_DNA"/>
</dbReference>
<dbReference type="GO" id="GO:0046872">
    <property type="term" value="F:metal ion binding"/>
    <property type="evidence" value="ECO:0007669"/>
    <property type="project" value="UniProtKB-UniRule"/>
</dbReference>
<comment type="cofactor">
    <cofactor evidence="6">
        <name>Zn(2+)</name>
        <dbReference type="ChEBI" id="CHEBI:29105"/>
    </cofactor>
    <text evidence="6">Binds 1 zinc ion.</text>
</comment>
<feature type="domain" description="Oligopeptidase F N-terminal" evidence="8">
    <location>
        <begin position="111"/>
        <end position="175"/>
    </location>
</feature>
<evidence type="ECO:0000256" key="1">
    <source>
        <dbReference type="ARBA" id="ARBA00022670"/>
    </source>
</evidence>
<accession>A0A1F6C9H8</accession>
<dbReference type="Gene3D" id="1.20.140.70">
    <property type="entry name" value="Oligopeptidase f, N-terminal domain"/>
    <property type="match status" value="1"/>
</dbReference>
<dbReference type="InterPro" id="IPR001567">
    <property type="entry name" value="Pept_M3A_M3B_dom"/>
</dbReference>
<comment type="similarity">
    <text evidence="6">Belongs to the peptidase M3 family.</text>
</comment>
<keyword evidence="5 6" id="KW-0482">Metalloprotease</keyword>
<evidence type="ECO:0008006" key="11">
    <source>
        <dbReference type="Google" id="ProtNLM"/>
    </source>
</evidence>
<gene>
    <name evidence="9" type="ORF">A3F84_05790</name>
</gene>
<dbReference type="Pfam" id="PF01432">
    <property type="entry name" value="Peptidase_M3"/>
    <property type="match status" value="1"/>
</dbReference>
<evidence type="ECO:0000256" key="6">
    <source>
        <dbReference type="RuleBase" id="RU003435"/>
    </source>
</evidence>
<dbReference type="InterPro" id="IPR042088">
    <property type="entry name" value="OligoPept_F_C"/>
</dbReference>
<evidence type="ECO:0000313" key="10">
    <source>
        <dbReference type="Proteomes" id="UP000178606"/>
    </source>
</evidence>
<dbReference type="Proteomes" id="UP000178606">
    <property type="component" value="Unassembled WGS sequence"/>
</dbReference>
<dbReference type="InterPro" id="IPR001333">
    <property type="entry name" value="Peptidase_M32_Taq"/>
</dbReference>
<keyword evidence="4 6" id="KW-0862">Zinc</keyword>
<dbReference type="InterPro" id="IPR013647">
    <property type="entry name" value="OligopepF_N_dom"/>
</dbReference>
<comment type="caution">
    <text evidence="9">The sequence shown here is derived from an EMBL/GenBank/DDBJ whole genome shotgun (WGS) entry which is preliminary data.</text>
</comment>
<evidence type="ECO:0000259" key="7">
    <source>
        <dbReference type="Pfam" id="PF01432"/>
    </source>
</evidence>
<keyword evidence="3 6" id="KW-0378">Hydrolase</keyword>
<proteinExistence type="inferred from homology"/>
<dbReference type="SUPFAM" id="SSF55486">
    <property type="entry name" value="Metalloproteases ('zincins'), catalytic domain"/>
    <property type="match status" value="1"/>
</dbReference>
<keyword evidence="1 6" id="KW-0645">Protease</keyword>
<feature type="domain" description="Peptidase M3A/M3B catalytic" evidence="7">
    <location>
        <begin position="334"/>
        <end position="570"/>
    </location>
</feature>
<keyword evidence="2 6" id="KW-0479">Metal-binding</keyword>
<dbReference type="GO" id="GO:0004222">
    <property type="term" value="F:metalloendopeptidase activity"/>
    <property type="evidence" value="ECO:0007669"/>
    <property type="project" value="InterPro"/>
</dbReference>
<protein>
    <recommendedName>
        <fullName evidence="11">Oligoendopeptidase F</fullName>
    </recommendedName>
</protein>
<evidence type="ECO:0000256" key="4">
    <source>
        <dbReference type="ARBA" id="ARBA00022833"/>
    </source>
</evidence>
<dbReference type="Pfam" id="PF08439">
    <property type="entry name" value="Peptidase_M3_N"/>
    <property type="match status" value="1"/>
</dbReference>
<name>A0A1F6C9H8_HANXR</name>
<evidence type="ECO:0000313" key="9">
    <source>
        <dbReference type="EMBL" id="OGG45833.1"/>
    </source>
</evidence>
<evidence type="ECO:0000256" key="2">
    <source>
        <dbReference type="ARBA" id="ARBA00022723"/>
    </source>
</evidence>
<evidence type="ECO:0000256" key="3">
    <source>
        <dbReference type="ARBA" id="ARBA00022801"/>
    </source>
</evidence>
<dbReference type="GO" id="GO:0004181">
    <property type="term" value="F:metallocarboxypeptidase activity"/>
    <property type="evidence" value="ECO:0007669"/>
    <property type="project" value="InterPro"/>
</dbReference>
<reference evidence="9 10" key="1">
    <citation type="journal article" date="2016" name="Nat. Commun.">
        <title>Thousands of microbial genomes shed light on interconnected biogeochemical processes in an aquifer system.</title>
        <authorList>
            <person name="Anantharaman K."/>
            <person name="Brown C.T."/>
            <person name="Hug L.A."/>
            <person name="Sharon I."/>
            <person name="Castelle C.J."/>
            <person name="Probst A.J."/>
            <person name="Thomas B.C."/>
            <person name="Singh A."/>
            <person name="Wilkins M.J."/>
            <person name="Karaoz U."/>
            <person name="Brodie E.L."/>
            <person name="Williams K.H."/>
            <person name="Hubbard S.S."/>
            <person name="Banfield J.F."/>
        </authorList>
    </citation>
    <scope>NUCLEOTIDE SEQUENCE [LARGE SCALE GENOMIC DNA]</scope>
    <source>
        <strain evidence="10">RIFCSPLOWO2_12_FULL_64_10</strain>
    </source>
</reference>
<dbReference type="InterPro" id="IPR034006">
    <property type="entry name" value="M3B_PepF_2"/>
</dbReference>
<dbReference type="GO" id="GO:0006508">
    <property type="term" value="P:proteolysis"/>
    <property type="evidence" value="ECO:0007669"/>
    <property type="project" value="UniProtKB-KW"/>
</dbReference>
<evidence type="ECO:0000256" key="5">
    <source>
        <dbReference type="ARBA" id="ARBA00023049"/>
    </source>
</evidence>